<keyword evidence="2" id="KW-1185">Reference proteome</keyword>
<dbReference type="RefSeq" id="WP_147645297.1">
    <property type="nucleotide sequence ID" value="NZ_CABKVG010000005.1"/>
</dbReference>
<dbReference type="EMBL" id="CP091511">
    <property type="protein sequence ID" value="UOO90654.1"/>
    <property type="molecule type" value="Genomic_DNA"/>
</dbReference>
<evidence type="ECO:0000313" key="1">
    <source>
        <dbReference type="EMBL" id="UOO90654.1"/>
    </source>
</evidence>
<dbReference type="Proteomes" id="UP000832011">
    <property type="component" value="Chromosome"/>
</dbReference>
<gene>
    <name evidence="1" type="ORF">LVJ82_06700</name>
</gene>
<evidence type="ECO:0000313" key="2">
    <source>
        <dbReference type="Proteomes" id="UP000832011"/>
    </source>
</evidence>
<organism evidence="1 2">
    <name type="scientific">Vitreoscilla massiliensis</name>
    <dbReference type="NCBI Taxonomy" id="1689272"/>
    <lineage>
        <taxon>Bacteria</taxon>
        <taxon>Pseudomonadati</taxon>
        <taxon>Pseudomonadota</taxon>
        <taxon>Betaproteobacteria</taxon>
        <taxon>Neisseriales</taxon>
        <taxon>Neisseriaceae</taxon>
        <taxon>Vitreoscilla</taxon>
    </lineage>
</organism>
<name>A0ABY4E4G5_9NEIS</name>
<protein>
    <submittedName>
        <fullName evidence="1">Uncharacterized protein</fullName>
    </submittedName>
</protein>
<proteinExistence type="predicted"/>
<reference evidence="1 2" key="1">
    <citation type="journal article" date="2022" name="Res Sq">
        <title>Evolution of multicellular longitudinally dividing oral cavity symbionts (Neisseriaceae).</title>
        <authorList>
            <person name="Nyongesa S."/>
            <person name="Weber P."/>
            <person name="Bernet E."/>
            <person name="Pullido F."/>
            <person name="Nieckarz M."/>
            <person name="Delaby M."/>
            <person name="Nieves C."/>
            <person name="Viehboeck T."/>
            <person name="Krause N."/>
            <person name="Rivera-Millot A."/>
            <person name="Nakamura A."/>
            <person name="Vischer N."/>
            <person name="VanNieuwenhze M."/>
            <person name="Brun Y."/>
            <person name="Cava F."/>
            <person name="Bulgheresi S."/>
            <person name="Veyrier F."/>
        </authorList>
    </citation>
    <scope>NUCLEOTIDE SEQUENCE [LARGE SCALE GENOMIC DNA]</scope>
    <source>
        <strain evidence="1 2">SN4</strain>
    </source>
</reference>
<sequence length="262" mass="30465">MDTPQRLFAFLESNRVYNHEVQQNYYRHTLSQHTTLTQRLYCLLHSVVHTQSRPKMDAIGPFFKQYFACHSSIETFTDFVRFLEQGTPPSKAKIDPNTQPYLHLYDVVNKQKGWGPKTAALLVKALYHLHSDHYAPELAIFAAFPELQTDDRLFLPVDSVITHVFKVDLKVDCPANFNGINAFLQQRYNAKQMEVWDDLWFWGYITQSTKNSSRYSSGFNENKYWSNLYTNKQLDLPLLKLKIDEYLEIINAPSAQAITSGL</sequence>
<accession>A0ABY4E4G5</accession>